<evidence type="ECO:0000313" key="2">
    <source>
        <dbReference type="Proteomes" id="UP000259467"/>
    </source>
</evidence>
<evidence type="ECO:0000313" key="1">
    <source>
        <dbReference type="EMBL" id="AXH50493.1"/>
    </source>
</evidence>
<dbReference type="GeneID" id="54997854"/>
<organism evidence="1 2">
    <name type="scientific">Gordonia phage Ruthy</name>
    <dbReference type="NCBI Taxonomy" id="2250323"/>
    <lineage>
        <taxon>Viruses</taxon>
        <taxon>Duplodnaviria</taxon>
        <taxon>Heunggongvirae</taxon>
        <taxon>Uroviricota</taxon>
        <taxon>Caudoviricetes</taxon>
        <taxon>Ruthyvirus</taxon>
        <taxon>Ruthyvirus ruthy</taxon>
    </lineage>
</organism>
<reference evidence="2" key="1">
    <citation type="submission" date="2018-06" db="EMBL/GenBank/DDBJ databases">
        <authorList>
            <person name="Zhirakovskaya E."/>
        </authorList>
    </citation>
    <scope>NUCLEOTIDE SEQUENCE [LARGE SCALE GENOMIC DNA]</scope>
</reference>
<dbReference type="EMBL" id="MH536826">
    <property type="protein sequence ID" value="AXH50493.1"/>
    <property type="molecule type" value="Genomic_DNA"/>
</dbReference>
<dbReference type="KEGG" id="vg:54997854"/>
<sequence length="189" mass="19833">MKWINLLNQVGAHPPGKKLRVDAASAAVLVMRADAEYIDDPATPDVDESLGFVFTINGRSGQVDLTKADLGLSKVDNTSDDEKPISELVAAELDGKLSITDAPDVVATAITSPEVQTALDATYAPLDLVADGITYNPDGTVASSTEGGITTTYTWNTDGTCHTETRLGKVKTWTYDGAGNPTSSTVTEA</sequence>
<name>A0A345L5E1_9CAUD</name>
<accession>A0A345L5E1</accession>
<proteinExistence type="predicted"/>
<keyword evidence="2" id="KW-1185">Reference proteome</keyword>
<dbReference type="Proteomes" id="UP000259467">
    <property type="component" value="Segment"/>
</dbReference>
<protein>
    <submittedName>
        <fullName evidence="1">Minor tail protein</fullName>
    </submittedName>
</protein>
<gene>
    <name evidence="1" type="primary">30</name>
    <name evidence="1" type="ORF">SEA_RUTHY_30</name>
</gene>
<dbReference type="RefSeq" id="YP_009806979.1">
    <property type="nucleotide sequence ID" value="NC_048019.1"/>
</dbReference>